<evidence type="ECO:0000313" key="2">
    <source>
        <dbReference type="EMBL" id="GAH11796.1"/>
    </source>
</evidence>
<proteinExistence type="predicted"/>
<comment type="caution">
    <text evidence="2">The sequence shown here is derived from an EMBL/GenBank/DDBJ whole genome shotgun (WGS) entry which is preliminary data.</text>
</comment>
<evidence type="ECO:0000259" key="1">
    <source>
        <dbReference type="Pfam" id="PF00294"/>
    </source>
</evidence>
<gene>
    <name evidence="2" type="ORF">S01H4_56166</name>
</gene>
<dbReference type="AlphaFoldDB" id="X1CTJ4"/>
<accession>X1CTJ4</accession>
<dbReference type="InterPro" id="IPR011611">
    <property type="entry name" value="PfkB_dom"/>
</dbReference>
<dbReference type="InterPro" id="IPR029056">
    <property type="entry name" value="Ribokinase-like"/>
</dbReference>
<feature type="non-terminal residue" evidence="2">
    <location>
        <position position="102"/>
    </location>
</feature>
<feature type="domain" description="Carbohydrate kinase PfkB" evidence="1">
    <location>
        <begin position="3"/>
        <end position="99"/>
    </location>
</feature>
<dbReference type="EMBL" id="BART01032516">
    <property type="protein sequence ID" value="GAH11796.1"/>
    <property type="molecule type" value="Genomic_DNA"/>
</dbReference>
<protein>
    <recommendedName>
        <fullName evidence="1">Carbohydrate kinase PfkB domain-containing protein</fullName>
    </recommendedName>
</protein>
<reference evidence="2" key="1">
    <citation type="journal article" date="2014" name="Front. Microbiol.">
        <title>High frequency of phylogenetically diverse reductive dehalogenase-homologous genes in deep subseafloor sedimentary metagenomes.</title>
        <authorList>
            <person name="Kawai M."/>
            <person name="Futagami T."/>
            <person name="Toyoda A."/>
            <person name="Takaki Y."/>
            <person name="Nishi S."/>
            <person name="Hori S."/>
            <person name="Arai W."/>
            <person name="Tsubouchi T."/>
            <person name="Morono Y."/>
            <person name="Uchiyama I."/>
            <person name="Ito T."/>
            <person name="Fujiyama A."/>
            <person name="Inagaki F."/>
            <person name="Takami H."/>
        </authorList>
    </citation>
    <scope>NUCLEOTIDE SEQUENCE</scope>
    <source>
        <strain evidence="2">Expedition CK06-06</strain>
    </source>
</reference>
<dbReference type="SUPFAM" id="SSF53613">
    <property type="entry name" value="Ribokinase-like"/>
    <property type="match status" value="1"/>
</dbReference>
<organism evidence="2">
    <name type="scientific">marine sediment metagenome</name>
    <dbReference type="NCBI Taxonomy" id="412755"/>
    <lineage>
        <taxon>unclassified sequences</taxon>
        <taxon>metagenomes</taxon>
        <taxon>ecological metagenomes</taxon>
    </lineage>
</organism>
<dbReference type="Pfam" id="PF00294">
    <property type="entry name" value="PfkB"/>
    <property type="match status" value="1"/>
</dbReference>
<sequence length="102" mass="11049">MTKSCLVIGDLNVDLVLNELKDFPELGKEIVAKNHFLDIGGSGGIFSAVLAGLGINSYIISKIGSDFLGKFLIDKLKSYSVNINKLIIEDNKETGITINLSY</sequence>
<dbReference type="Gene3D" id="3.40.1190.20">
    <property type="match status" value="1"/>
</dbReference>
<name>X1CTJ4_9ZZZZ</name>